<dbReference type="InterPro" id="IPR029058">
    <property type="entry name" value="AB_hydrolase_fold"/>
</dbReference>
<dbReference type="PANTHER" id="PTHR22946:SF9">
    <property type="entry name" value="POLYKETIDE TRANSFERASE AF380"/>
    <property type="match status" value="1"/>
</dbReference>
<keyword evidence="4" id="KW-1185">Reference proteome</keyword>
<dbReference type="Gene3D" id="3.40.50.1820">
    <property type="entry name" value="alpha/beta hydrolase"/>
    <property type="match status" value="1"/>
</dbReference>
<protein>
    <recommendedName>
        <fullName evidence="5">Dienelactone hydrolase</fullName>
    </recommendedName>
</protein>
<dbReference type="AlphaFoldDB" id="A0A2G9C450"/>
<reference evidence="3 4" key="1">
    <citation type="submission" date="2017-11" db="EMBL/GenBank/DDBJ databases">
        <title>Draft genome sequence of Mitsuaria sp. HWN-4.</title>
        <authorList>
            <person name="Gundlapally S.R."/>
        </authorList>
    </citation>
    <scope>NUCLEOTIDE SEQUENCE [LARGE SCALE GENOMIC DNA]</scope>
    <source>
        <strain evidence="3 4">HWN-4</strain>
    </source>
</reference>
<dbReference type="EMBL" id="PEOG01000078">
    <property type="protein sequence ID" value="PIM51145.1"/>
    <property type="molecule type" value="Genomic_DNA"/>
</dbReference>
<evidence type="ECO:0008006" key="5">
    <source>
        <dbReference type="Google" id="ProtNLM"/>
    </source>
</evidence>
<evidence type="ECO:0000256" key="1">
    <source>
        <dbReference type="ARBA" id="ARBA00022801"/>
    </source>
</evidence>
<dbReference type="PANTHER" id="PTHR22946">
    <property type="entry name" value="DIENELACTONE HYDROLASE DOMAIN-CONTAINING PROTEIN-RELATED"/>
    <property type="match status" value="1"/>
</dbReference>
<dbReference type="InterPro" id="IPR050261">
    <property type="entry name" value="FrsA_esterase"/>
</dbReference>
<dbReference type="SUPFAM" id="SSF53474">
    <property type="entry name" value="alpha/beta-Hydrolases"/>
    <property type="match status" value="1"/>
</dbReference>
<evidence type="ECO:0000313" key="4">
    <source>
        <dbReference type="Proteomes" id="UP000231501"/>
    </source>
</evidence>
<accession>A0A2G9C450</accession>
<dbReference type="GO" id="GO:0052689">
    <property type="term" value="F:carboxylic ester hydrolase activity"/>
    <property type="evidence" value="ECO:0007669"/>
    <property type="project" value="UniProtKB-ARBA"/>
</dbReference>
<proteinExistence type="predicted"/>
<feature type="signal peptide" evidence="2">
    <location>
        <begin position="1"/>
        <end position="29"/>
    </location>
</feature>
<gene>
    <name evidence="3" type="ORF">CS062_21390</name>
</gene>
<keyword evidence="1" id="KW-0378">Hydrolase</keyword>
<comment type="caution">
    <text evidence="3">The sequence shown here is derived from an EMBL/GenBank/DDBJ whole genome shotgun (WGS) entry which is preliminary data.</text>
</comment>
<evidence type="ECO:0000313" key="3">
    <source>
        <dbReference type="EMBL" id="PIM51145.1"/>
    </source>
</evidence>
<evidence type="ECO:0000256" key="2">
    <source>
        <dbReference type="SAM" id="SignalP"/>
    </source>
</evidence>
<keyword evidence="2" id="KW-0732">Signal</keyword>
<sequence length="412" mass="43932">MSIGSRMRGALGVALLLGLAAGTLPAARAQDTTVGDAPPAASATGSAPARLANDIREAVIRVPVSVENHLGRKLDAELIVTTFRPPGPGPFPLAVISHGRPPQESRRAAMPRQRLESAARYFVRKGFAVAVPTRIGYGELAAVGDPESSVRCDTPRYASAAEAAAAELSAVVRHLQSTADIDPSRVVLVGQSLGGFATLATTGERLPGVVAAIDFAGGHGGNPDTRAGEPCRPDELRRRFADFGRRAAADGRPVPTLWVFTENDRFFAPQHQRRWAEAYREAGGLVQTRELPAFGEDGHQLFARGNDIWQPIVDAFLKPLGFPIPGALTPPADGAAITDEVRSLPSSRLAAGYRKFLAAQEPRAFATNGLRWGYAYGDDAPSRALALCDQYTDGEERCRLYAINRTVVWSAP</sequence>
<dbReference type="Proteomes" id="UP000231501">
    <property type="component" value="Unassembled WGS sequence"/>
</dbReference>
<organism evidence="3 4">
    <name type="scientific">Roseateles chitinivorans</name>
    <dbReference type="NCBI Taxonomy" id="2917965"/>
    <lineage>
        <taxon>Bacteria</taxon>
        <taxon>Pseudomonadati</taxon>
        <taxon>Pseudomonadota</taxon>
        <taxon>Betaproteobacteria</taxon>
        <taxon>Burkholderiales</taxon>
        <taxon>Sphaerotilaceae</taxon>
        <taxon>Roseateles</taxon>
    </lineage>
</organism>
<feature type="chain" id="PRO_5013715193" description="Dienelactone hydrolase" evidence="2">
    <location>
        <begin position="30"/>
        <end position="412"/>
    </location>
</feature>
<name>A0A2G9C450_9BURK</name>